<feature type="non-terminal residue" evidence="6">
    <location>
        <position position="1"/>
    </location>
</feature>
<dbReference type="SUPFAM" id="SSF74731">
    <property type="entry name" value="Ribosomal protein L20"/>
    <property type="match status" value="1"/>
</dbReference>
<evidence type="ECO:0000313" key="6">
    <source>
        <dbReference type="EMBL" id="RZB60566.1"/>
    </source>
</evidence>
<protein>
    <recommendedName>
        <fullName evidence="4">Large ribosomal subunit protein bL20c</fullName>
    </recommendedName>
    <alternativeName>
        <fullName evidence="5">50S ribosomal protein L20, chloroplastic</fullName>
    </alternativeName>
</protein>
<name>A0A445GH38_GLYSO</name>
<dbReference type="PANTHER" id="PTHR10986">
    <property type="entry name" value="39S RIBOSOMAL PROTEIN L20"/>
    <property type="match status" value="1"/>
</dbReference>
<evidence type="ECO:0000256" key="5">
    <source>
        <dbReference type="ARBA" id="ARBA00035420"/>
    </source>
</evidence>
<dbReference type="GO" id="GO:0006412">
    <property type="term" value="P:translation"/>
    <property type="evidence" value="ECO:0007669"/>
    <property type="project" value="InterPro"/>
</dbReference>
<dbReference type="GO" id="GO:0019843">
    <property type="term" value="F:rRNA binding"/>
    <property type="evidence" value="ECO:0007669"/>
    <property type="project" value="InterPro"/>
</dbReference>
<evidence type="ECO:0000256" key="3">
    <source>
        <dbReference type="ARBA" id="ARBA00023274"/>
    </source>
</evidence>
<dbReference type="PRINTS" id="PR00062">
    <property type="entry name" value="RIBOSOMALL20"/>
</dbReference>
<gene>
    <name evidence="6" type="ORF">D0Y65_043365</name>
</gene>
<accession>A0A445GH38</accession>
<dbReference type="GO" id="GO:0005840">
    <property type="term" value="C:ribosome"/>
    <property type="evidence" value="ECO:0007669"/>
    <property type="project" value="UniProtKB-KW"/>
</dbReference>
<evidence type="ECO:0000256" key="4">
    <source>
        <dbReference type="ARBA" id="ARBA00035295"/>
    </source>
</evidence>
<dbReference type="Proteomes" id="UP000289340">
    <property type="component" value="Chromosome 16"/>
</dbReference>
<dbReference type="InterPro" id="IPR005813">
    <property type="entry name" value="Ribosomal_bL20"/>
</dbReference>
<dbReference type="GO" id="GO:1990904">
    <property type="term" value="C:ribonucleoprotein complex"/>
    <property type="evidence" value="ECO:0007669"/>
    <property type="project" value="UniProtKB-KW"/>
</dbReference>
<comment type="caution">
    <text evidence="6">The sequence shown here is derived from an EMBL/GenBank/DDBJ whole genome shotgun (WGS) entry which is preliminary data.</text>
</comment>
<evidence type="ECO:0000256" key="2">
    <source>
        <dbReference type="ARBA" id="ARBA00022980"/>
    </source>
</evidence>
<keyword evidence="7" id="KW-1185">Reference proteome</keyword>
<dbReference type="Pfam" id="PF00453">
    <property type="entry name" value="Ribosomal_L20"/>
    <property type="match status" value="1"/>
</dbReference>
<sequence>YIARKRRIKIHLFTSSFRGTHSSFTGTITQKKIKALISIHWDKDRKKRDFRGLCISRINAVILCKIIDFGPSDSDNHTIDPTVSNIFFFLKII</sequence>
<keyword evidence="3" id="KW-0687">Ribonucleoprotein</keyword>
<dbReference type="EMBL" id="QZWG01000016">
    <property type="protein sequence ID" value="RZB60566.1"/>
    <property type="molecule type" value="Genomic_DNA"/>
</dbReference>
<organism evidence="6 7">
    <name type="scientific">Glycine soja</name>
    <name type="common">Wild soybean</name>
    <dbReference type="NCBI Taxonomy" id="3848"/>
    <lineage>
        <taxon>Eukaryota</taxon>
        <taxon>Viridiplantae</taxon>
        <taxon>Streptophyta</taxon>
        <taxon>Embryophyta</taxon>
        <taxon>Tracheophyta</taxon>
        <taxon>Spermatophyta</taxon>
        <taxon>Magnoliopsida</taxon>
        <taxon>eudicotyledons</taxon>
        <taxon>Gunneridae</taxon>
        <taxon>Pentapetalae</taxon>
        <taxon>rosids</taxon>
        <taxon>fabids</taxon>
        <taxon>Fabales</taxon>
        <taxon>Fabaceae</taxon>
        <taxon>Papilionoideae</taxon>
        <taxon>50 kb inversion clade</taxon>
        <taxon>NPAAA clade</taxon>
        <taxon>indigoferoid/millettioid clade</taxon>
        <taxon>Phaseoleae</taxon>
        <taxon>Glycine</taxon>
        <taxon>Glycine subgen. Soja</taxon>
    </lineage>
</organism>
<reference evidence="6 7" key="1">
    <citation type="submission" date="2018-09" db="EMBL/GenBank/DDBJ databases">
        <title>A high-quality reference genome of wild soybean provides a powerful tool to mine soybean genomes.</title>
        <authorList>
            <person name="Xie M."/>
            <person name="Chung C.Y.L."/>
            <person name="Li M.-W."/>
            <person name="Wong F.-L."/>
            <person name="Chan T.-F."/>
            <person name="Lam H.-M."/>
        </authorList>
    </citation>
    <scope>NUCLEOTIDE SEQUENCE [LARGE SCALE GENOMIC DNA]</scope>
    <source>
        <strain evidence="7">cv. W05</strain>
        <tissue evidence="6">Hypocotyl of etiolated seedlings</tissue>
    </source>
</reference>
<dbReference type="AlphaFoldDB" id="A0A445GH38"/>
<evidence type="ECO:0000313" key="7">
    <source>
        <dbReference type="Proteomes" id="UP000289340"/>
    </source>
</evidence>
<comment type="similarity">
    <text evidence="1">Belongs to the bacterial ribosomal protein bL20 family.</text>
</comment>
<proteinExistence type="inferred from homology"/>
<dbReference type="InterPro" id="IPR035566">
    <property type="entry name" value="Ribosomal_protein_bL20_C"/>
</dbReference>
<evidence type="ECO:0000256" key="1">
    <source>
        <dbReference type="ARBA" id="ARBA00007698"/>
    </source>
</evidence>
<dbReference type="GO" id="GO:0003735">
    <property type="term" value="F:structural constituent of ribosome"/>
    <property type="evidence" value="ECO:0007669"/>
    <property type="project" value="InterPro"/>
</dbReference>
<keyword evidence="2 6" id="KW-0689">Ribosomal protein</keyword>